<dbReference type="PANTHER" id="PTHR22600:SF42">
    <property type="entry name" value="BETA-N-ACETYLHEXOSAMINIDASE"/>
    <property type="match status" value="1"/>
</dbReference>
<dbReference type="GO" id="GO:0000272">
    <property type="term" value="P:polysaccharide catabolic process"/>
    <property type="evidence" value="ECO:0007669"/>
    <property type="project" value="UniProtKB-KW"/>
</dbReference>
<dbReference type="CDD" id="cd06562">
    <property type="entry name" value="GH20_HexA_HexB-like"/>
    <property type="match status" value="1"/>
</dbReference>
<evidence type="ECO:0000256" key="11">
    <source>
        <dbReference type="ARBA" id="ARBA00070325"/>
    </source>
</evidence>
<evidence type="ECO:0000256" key="5">
    <source>
        <dbReference type="ARBA" id="ARBA00022801"/>
    </source>
</evidence>
<evidence type="ECO:0000259" key="16">
    <source>
        <dbReference type="Pfam" id="PF00728"/>
    </source>
</evidence>
<feature type="domain" description="Glycoside hydrolase family 20 catalytic" evidence="16">
    <location>
        <begin position="226"/>
        <end position="565"/>
    </location>
</feature>
<keyword evidence="8" id="KW-0119">Carbohydrate metabolism</keyword>
<evidence type="ECO:0000256" key="3">
    <source>
        <dbReference type="ARBA" id="ARBA00012663"/>
    </source>
</evidence>
<evidence type="ECO:0000256" key="10">
    <source>
        <dbReference type="ARBA" id="ARBA00023326"/>
    </source>
</evidence>
<evidence type="ECO:0000259" key="17">
    <source>
        <dbReference type="Pfam" id="PF14845"/>
    </source>
</evidence>
<dbReference type="GO" id="GO:0030203">
    <property type="term" value="P:glycosaminoglycan metabolic process"/>
    <property type="evidence" value="ECO:0007669"/>
    <property type="project" value="TreeGrafter"/>
</dbReference>
<reference evidence="18 19" key="1">
    <citation type="submission" date="2017-07" db="EMBL/GenBank/DDBJ databases">
        <authorList>
            <person name="Talla V."/>
            <person name="Backstrom N."/>
        </authorList>
    </citation>
    <scope>NUCLEOTIDE SEQUENCE [LARGE SCALE GENOMIC DNA]</scope>
</reference>
<evidence type="ECO:0000313" key="18">
    <source>
        <dbReference type="EMBL" id="VVD03244.1"/>
    </source>
</evidence>
<evidence type="ECO:0000256" key="1">
    <source>
        <dbReference type="ARBA" id="ARBA00001231"/>
    </source>
</evidence>
<feature type="active site" description="Proton donor" evidence="14">
    <location>
        <position position="391"/>
    </location>
</feature>
<dbReference type="FunFam" id="3.20.20.80:FF:000063">
    <property type="entry name" value="Beta-hexosaminidase"/>
    <property type="match status" value="1"/>
</dbReference>
<keyword evidence="19" id="KW-1185">Reference proteome</keyword>
<dbReference type="GO" id="GO:0016231">
    <property type="term" value="F:beta-N-acetylglucosaminidase activity"/>
    <property type="evidence" value="ECO:0007669"/>
    <property type="project" value="TreeGrafter"/>
</dbReference>
<proteinExistence type="inferred from homology"/>
<dbReference type="InterPro" id="IPR025705">
    <property type="entry name" value="Beta_hexosaminidase_sua/sub"/>
</dbReference>
<evidence type="ECO:0000256" key="2">
    <source>
        <dbReference type="ARBA" id="ARBA00006285"/>
    </source>
</evidence>
<dbReference type="EMBL" id="FZQP02006665">
    <property type="protein sequence ID" value="VVD03244.1"/>
    <property type="molecule type" value="Genomic_DNA"/>
</dbReference>
<evidence type="ECO:0000256" key="7">
    <source>
        <dbReference type="ARBA" id="ARBA00023180"/>
    </source>
</evidence>
<name>A0A5E4R1Q4_9NEOP</name>
<evidence type="ECO:0000256" key="8">
    <source>
        <dbReference type="ARBA" id="ARBA00023277"/>
    </source>
</evidence>
<dbReference type="InterPro" id="IPR029019">
    <property type="entry name" value="HEX_eukaryotic_N"/>
</dbReference>
<dbReference type="Gene3D" id="3.20.20.80">
    <property type="entry name" value="Glycosidases"/>
    <property type="match status" value="1"/>
</dbReference>
<dbReference type="EC" id="3.2.1.52" evidence="3"/>
<dbReference type="SUPFAM" id="SSF55545">
    <property type="entry name" value="beta-N-acetylhexosaminidase-like domain"/>
    <property type="match status" value="1"/>
</dbReference>
<organism evidence="18 19">
    <name type="scientific">Leptidea sinapis</name>
    <dbReference type="NCBI Taxonomy" id="189913"/>
    <lineage>
        <taxon>Eukaryota</taxon>
        <taxon>Metazoa</taxon>
        <taxon>Ecdysozoa</taxon>
        <taxon>Arthropoda</taxon>
        <taxon>Hexapoda</taxon>
        <taxon>Insecta</taxon>
        <taxon>Pterygota</taxon>
        <taxon>Neoptera</taxon>
        <taxon>Endopterygota</taxon>
        <taxon>Lepidoptera</taxon>
        <taxon>Glossata</taxon>
        <taxon>Ditrysia</taxon>
        <taxon>Papilionoidea</taxon>
        <taxon>Pieridae</taxon>
        <taxon>Dismorphiinae</taxon>
        <taxon>Leptidea</taxon>
    </lineage>
</organism>
<dbReference type="GO" id="GO:0006032">
    <property type="term" value="P:chitin catabolic process"/>
    <property type="evidence" value="ECO:0007669"/>
    <property type="project" value="UniProtKB-KW"/>
</dbReference>
<sequence length="607" mass="68963">MRQCWILLALFVQLATCDDDNLIDSNPIPAVFEPSWTFKCVPDEGCQRSESPLPTKSNSSSVFDSLDLCRTVCGRFGGLWPRPVTAALSLQTVKIHPNYIRFDLIDAPVETREVLAKMTQVATANLLDECDGNVTDLVETPVVVYITIKSSNLELSWNTDEHYILDVQSKDANIAVHIVAETIYGARHGLETFTQLVTSDKSDFSAQSSCGLRLVSGAKIRDKPVYPHRGLMLDTARNFIPMDDIKRMIDGMAATKLNVFHWHVTDSQSFPFESTRVPQFTRYGAYSSYEIYTTEEVRDLISYAQVRGVKVVIEIDAPAHAGNGWQWGKEYGFGDLAVCVNSKTWRSQCIQPPCGQLNPANHHMYRILQELYRDIAETLPKPSLFHMGGDEVFLSCWNSSQEIVSYMKDKGYDTNVEGFMKLWGEFHKKALQIWDEELLHTRQPEQPVMLWSSELTQPNVIQKYLSKDRYVIEVWEPLSSSLLSQLLRLGYRTVSVPKDIWYLDHGFWGVTKYSNWRRMYSHTLPVEANMLGGEVAMWSEYVDAQGLDTRIWPRAAAVAERLWSNPSASASVAEPRLHRLRSRLGSRGIRCDVLSPAWCAQHDARCL</sequence>
<evidence type="ECO:0000256" key="6">
    <source>
        <dbReference type="ARBA" id="ARBA00023024"/>
    </source>
</evidence>
<evidence type="ECO:0000313" key="19">
    <source>
        <dbReference type="Proteomes" id="UP000324832"/>
    </source>
</evidence>
<protein>
    <recommendedName>
        <fullName evidence="11">Chitooligosaccharidolytic beta-N-acetylglucosaminidase</fullName>
        <ecNumber evidence="3">3.2.1.52</ecNumber>
    </recommendedName>
    <alternativeName>
        <fullName evidence="13">Beta-GlcNAcase</fullName>
    </alternativeName>
    <alternativeName>
        <fullName evidence="12">Beta-hexosaminidase</fullName>
    </alternativeName>
</protein>
<comment type="similarity">
    <text evidence="2">Belongs to the glycosyl hydrolase 20 family.</text>
</comment>
<dbReference type="SUPFAM" id="SSF51445">
    <property type="entry name" value="(Trans)glycosidases"/>
    <property type="match status" value="1"/>
</dbReference>
<dbReference type="Pfam" id="PF00728">
    <property type="entry name" value="Glyco_hydro_20"/>
    <property type="match status" value="1"/>
</dbReference>
<accession>A0A5E4R1Q4</accession>
<dbReference type="InterPro" id="IPR017853">
    <property type="entry name" value="GH"/>
</dbReference>
<evidence type="ECO:0000256" key="13">
    <source>
        <dbReference type="ARBA" id="ARBA00076749"/>
    </source>
</evidence>
<dbReference type="InterPro" id="IPR029018">
    <property type="entry name" value="Hex-like_dom2"/>
</dbReference>
<evidence type="ECO:0000256" key="14">
    <source>
        <dbReference type="PIRSR" id="PIRSR625705-1"/>
    </source>
</evidence>
<evidence type="ECO:0000256" key="9">
    <source>
        <dbReference type="ARBA" id="ARBA00023295"/>
    </source>
</evidence>
<dbReference type="PRINTS" id="PR00738">
    <property type="entry name" value="GLHYDRLASE20"/>
</dbReference>
<keyword evidence="6" id="KW-0146">Chitin degradation</keyword>
<dbReference type="Proteomes" id="UP000324832">
    <property type="component" value="Unassembled WGS sequence"/>
</dbReference>
<keyword evidence="9" id="KW-0326">Glycosidase</keyword>
<feature type="signal peptide" evidence="15">
    <location>
        <begin position="1"/>
        <end position="17"/>
    </location>
</feature>
<dbReference type="InterPro" id="IPR015883">
    <property type="entry name" value="Glyco_hydro_20_cat"/>
</dbReference>
<keyword evidence="5" id="KW-0378">Hydrolase</keyword>
<dbReference type="AlphaFoldDB" id="A0A5E4R1Q4"/>
<keyword evidence="7" id="KW-0325">Glycoprotein</keyword>
<evidence type="ECO:0000256" key="4">
    <source>
        <dbReference type="ARBA" id="ARBA00022729"/>
    </source>
</evidence>
<dbReference type="PANTHER" id="PTHR22600">
    <property type="entry name" value="BETA-HEXOSAMINIDASE"/>
    <property type="match status" value="1"/>
</dbReference>
<dbReference type="GO" id="GO:0005886">
    <property type="term" value="C:plasma membrane"/>
    <property type="evidence" value="ECO:0007669"/>
    <property type="project" value="TreeGrafter"/>
</dbReference>
<evidence type="ECO:0000256" key="15">
    <source>
        <dbReference type="SAM" id="SignalP"/>
    </source>
</evidence>
<keyword evidence="10" id="KW-0624">Polysaccharide degradation</keyword>
<dbReference type="Gene3D" id="3.30.379.10">
    <property type="entry name" value="Chitobiase/beta-hexosaminidase domain 2-like"/>
    <property type="match status" value="1"/>
</dbReference>
<evidence type="ECO:0000256" key="12">
    <source>
        <dbReference type="ARBA" id="ARBA00076634"/>
    </source>
</evidence>
<comment type="catalytic activity">
    <reaction evidence="1">
        <text>Hydrolysis of terminal non-reducing N-acetyl-D-hexosamine residues in N-acetyl-beta-D-hexosaminides.</text>
        <dbReference type="EC" id="3.2.1.52"/>
    </reaction>
</comment>
<keyword evidence="4 15" id="KW-0732">Signal</keyword>
<gene>
    <name evidence="18" type="ORF">LSINAPIS_LOCUS13272</name>
</gene>
<dbReference type="Pfam" id="PF14845">
    <property type="entry name" value="Glycohydro_20b2"/>
    <property type="match status" value="1"/>
</dbReference>
<feature type="domain" description="Beta-hexosaminidase eukaryotic type N-terminal" evidence="17">
    <location>
        <begin position="143"/>
        <end position="196"/>
    </location>
</feature>
<feature type="chain" id="PRO_5023095718" description="Chitooligosaccharidolytic beta-N-acetylglucosaminidase" evidence="15">
    <location>
        <begin position="18"/>
        <end position="607"/>
    </location>
</feature>